<dbReference type="InterPro" id="IPR057169">
    <property type="entry name" value="DUF7847"/>
</dbReference>
<dbReference type="RefSeq" id="WP_016873610.1">
    <property type="nucleotide sequence ID" value="NZ_AJLN01000047.1"/>
</dbReference>
<feature type="domain" description="DUF7847" evidence="2">
    <location>
        <begin position="92"/>
        <end position="251"/>
    </location>
</feature>
<keyword evidence="1" id="KW-1133">Transmembrane helix</keyword>
<sequence length="284" mass="32129">MSFNQGSYSPLQTLSIGNVVSTGFLLYRSHLKKYFLLALKAYMWLFIPIYGWAKFFALTALISRLAFADLVNQPESIASGQRFVNSRLWQYLITMLLMFLLGMGIGIGIIVLFLILSILSALLVGGIGQQGNPTTYIIFGLIAIVFMILMMVAILWLMTRFYLVEVPLSIEDNLNSTSTISRSWELTQGYVWRILLISLVGFLITIPIQIFAQIISFILQGVFAPLLRQNSIIFGVLFFVLTIILSFGSGALILPFWQTLKAVVYYDIRSRKEGLDLKLRDHEI</sequence>
<feature type="transmembrane region" description="Helical" evidence="1">
    <location>
        <begin position="231"/>
        <end position="257"/>
    </location>
</feature>
<gene>
    <name evidence="3" type="ORF">PCC6912_49090</name>
</gene>
<feature type="transmembrane region" description="Helical" evidence="1">
    <location>
        <begin position="136"/>
        <end position="158"/>
    </location>
</feature>
<evidence type="ECO:0000313" key="4">
    <source>
        <dbReference type="Proteomes" id="UP000268857"/>
    </source>
</evidence>
<dbReference type="Proteomes" id="UP000268857">
    <property type="component" value="Unassembled WGS sequence"/>
</dbReference>
<keyword evidence="1" id="KW-0472">Membrane</keyword>
<proteinExistence type="predicted"/>
<name>A0A433N1Z8_CHLFR</name>
<reference evidence="3 4" key="1">
    <citation type="journal article" date="2019" name="Genome Biol. Evol.">
        <title>Day and night: Metabolic profiles and evolutionary relationships of six axenic non-marine cyanobacteria.</title>
        <authorList>
            <person name="Will S.E."/>
            <person name="Henke P."/>
            <person name="Boedeker C."/>
            <person name="Huang S."/>
            <person name="Brinkmann H."/>
            <person name="Rohde M."/>
            <person name="Jarek M."/>
            <person name="Friedl T."/>
            <person name="Seufert S."/>
            <person name="Schumacher M."/>
            <person name="Overmann J."/>
            <person name="Neumann-Schaal M."/>
            <person name="Petersen J."/>
        </authorList>
    </citation>
    <scope>NUCLEOTIDE SEQUENCE [LARGE SCALE GENOMIC DNA]</scope>
    <source>
        <strain evidence="3 4">PCC 6912</strain>
    </source>
</reference>
<comment type="caution">
    <text evidence="3">The sequence shown here is derived from an EMBL/GenBank/DDBJ whole genome shotgun (WGS) entry which is preliminary data.</text>
</comment>
<evidence type="ECO:0000313" key="3">
    <source>
        <dbReference type="EMBL" id="RUR75066.1"/>
    </source>
</evidence>
<evidence type="ECO:0000259" key="2">
    <source>
        <dbReference type="Pfam" id="PF25231"/>
    </source>
</evidence>
<feature type="transmembrane region" description="Helical" evidence="1">
    <location>
        <begin position="34"/>
        <end position="53"/>
    </location>
</feature>
<keyword evidence="4" id="KW-1185">Reference proteome</keyword>
<dbReference type="STRING" id="211165.GCA_000317285_01053"/>
<dbReference type="EMBL" id="RSCJ01000026">
    <property type="protein sequence ID" value="RUR75066.1"/>
    <property type="molecule type" value="Genomic_DNA"/>
</dbReference>
<accession>A0A433N1Z8</accession>
<organism evidence="3 4">
    <name type="scientific">Chlorogloeopsis fritschii PCC 6912</name>
    <dbReference type="NCBI Taxonomy" id="211165"/>
    <lineage>
        <taxon>Bacteria</taxon>
        <taxon>Bacillati</taxon>
        <taxon>Cyanobacteriota</taxon>
        <taxon>Cyanophyceae</taxon>
        <taxon>Nostocales</taxon>
        <taxon>Chlorogloeopsidaceae</taxon>
        <taxon>Chlorogloeopsis</taxon>
    </lineage>
</organism>
<dbReference type="AlphaFoldDB" id="A0A433N1Z8"/>
<feature type="transmembrane region" description="Helical" evidence="1">
    <location>
        <begin position="190"/>
        <end position="219"/>
    </location>
</feature>
<protein>
    <recommendedName>
        <fullName evidence="2">DUF7847 domain-containing protein</fullName>
    </recommendedName>
</protein>
<feature type="transmembrane region" description="Helical" evidence="1">
    <location>
        <begin position="91"/>
        <end position="124"/>
    </location>
</feature>
<dbReference type="OrthoDB" id="426215at2"/>
<dbReference type="Pfam" id="PF25231">
    <property type="entry name" value="DUF7847"/>
    <property type="match status" value="1"/>
</dbReference>
<evidence type="ECO:0000256" key="1">
    <source>
        <dbReference type="SAM" id="Phobius"/>
    </source>
</evidence>
<keyword evidence="1" id="KW-0812">Transmembrane</keyword>